<dbReference type="Gene3D" id="3.30.40.10">
    <property type="entry name" value="Zinc/RING finger domain, C3HC4 (zinc finger)"/>
    <property type="match status" value="1"/>
</dbReference>
<keyword evidence="12" id="KW-1185">Reference proteome</keyword>
<feature type="domain" description="RING-type" evidence="10">
    <location>
        <begin position="107"/>
        <end position="149"/>
    </location>
</feature>
<evidence type="ECO:0000256" key="4">
    <source>
        <dbReference type="ARBA" id="ARBA00022771"/>
    </source>
</evidence>
<protein>
    <recommendedName>
        <fullName evidence="2">RING-type E3 ubiquitin transferase</fullName>
        <ecNumber evidence="2">2.3.2.27</ecNumber>
    </recommendedName>
</protein>
<dbReference type="PROSITE" id="PS50089">
    <property type="entry name" value="ZF_RING_2"/>
    <property type="match status" value="1"/>
</dbReference>
<dbReference type="Proteomes" id="UP000059680">
    <property type="component" value="Chromosome 12"/>
</dbReference>
<feature type="region of interest" description="Disordered" evidence="8">
    <location>
        <begin position="51"/>
        <end position="94"/>
    </location>
</feature>
<keyword evidence="9" id="KW-0812">Transmembrane</keyword>
<comment type="catalytic activity">
    <reaction evidence="1">
        <text>S-ubiquitinyl-[E2 ubiquitin-conjugating enzyme]-L-cysteine + [acceptor protein]-L-lysine = [E2 ubiquitin-conjugating enzyme]-L-cysteine + N(6)-ubiquitinyl-[acceptor protein]-L-lysine.</text>
        <dbReference type="EC" id="2.3.2.27"/>
    </reaction>
</comment>
<evidence type="ECO:0000256" key="6">
    <source>
        <dbReference type="ARBA" id="ARBA00024209"/>
    </source>
</evidence>
<evidence type="ECO:0000259" key="10">
    <source>
        <dbReference type="PROSITE" id="PS50089"/>
    </source>
</evidence>
<keyword evidence="4 7" id="KW-0863">Zinc-finger</keyword>
<dbReference type="InterPro" id="IPR053238">
    <property type="entry name" value="RING-H2_zinc_finger"/>
</dbReference>
<organism evidence="11 12">
    <name type="scientific">Oryza sativa subsp. japonica</name>
    <name type="common">Rice</name>
    <dbReference type="NCBI Taxonomy" id="39947"/>
    <lineage>
        <taxon>Eukaryota</taxon>
        <taxon>Viridiplantae</taxon>
        <taxon>Streptophyta</taxon>
        <taxon>Embryophyta</taxon>
        <taxon>Tracheophyta</taxon>
        <taxon>Spermatophyta</taxon>
        <taxon>Magnoliopsida</taxon>
        <taxon>Liliopsida</taxon>
        <taxon>Poales</taxon>
        <taxon>Poaceae</taxon>
        <taxon>BOP clade</taxon>
        <taxon>Oryzoideae</taxon>
        <taxon>Oryzeae</taxon>
        <taxon>Oryzinae</taxon>
        <taxon>Oryza</taxon>
        <taxon>Oryza sativa</taxon>
    </lineage>
</organism>
<dbReference type="InParanoid" id="A0A0P0Y642"/>
<feature type="compositionally biased region" description="Low complexity" evidence="8">
    <location>
        <begin position="227"/>
        <end position="238"/>
    </location>
</feature>
<evidence type="ECO:0000313" key="12">
    <source>
        <dbReference type="Proteomes" id="UP000059680"/>
    </source>
</evidence>
<evidence type="ECO:0000256" key="8">
    <source>
        <dbReference type="SAM" id="MobiDB-lite"/>
    </source>
</evidence>
<evidence type="ECO:0000256" key="7">
    <source>
        <dbReference type="PROSITE-ProRule" id="PRU00175"/>
    </source>
</evidence>
<evidence type="ECO:0000256" key="3">
    <source>
        <dbReference type="ARBA" id="ARBA00022723"/>
    </source>
</evidence>
<keyword evidence="9" id="KW-0472">Membrane</keyword>
<evidence type="ECO:0000256" key="2">
    <source>
        <dbReference type="ARBA" id="ARBA00012483"/>
    </source>
</evidence>
<feature type="region of interest" description="Disordered" evidence="8">
    <location>
        <begin position="174"/>
        <end position="330"/>
    </location>
</feature>
<reference evidence="12" key="1">
    <citation type="journal article" date="2005" name="Nature">
        <title>The map-based sequence of the rice genome.</title>
        <authorList>
            <consortium name="International rice genome sequencing project (IRGSP)"/>
            <person name="Matsumoto T."/>
            <person name="Wu J."/>
            <person name="Kanamori H."/>
            <person name="Katayose Y."/>
            <person name="Fujisawa M."/>
            <person name="Namiki N."/>
            <person name="Mizuno H."/>
            <person name="Yamamoto K."/>
            <person name="Antonio B.A."/>
            <person name="Baba T."/>
            <person name="Sakata K."/>
            <person name="Nagamura Y."/>
            <person name="Aoki H."/>
            <person name="Arikawa K."/>
            <person name="Arita K."/>
            <person name="Bito T."/>
            <person name="Chiden Y."/>
            <person name="Fujitsuka N."/>
            <person name="Fukunaka R."/>
            <person name="Hamada M."/>
            <person name="Harada C."/>
            <person name="Hayashi A."/>
            <person name="Hijishita S."/>
            <person name="Honda M."/>
            <person name="Hosokawa S."/>
            <person name="Ichikawa Y."/>
            <person name="Idonuma A."/>
            <person name="Iijima M."/>
            <person name="Ikeda M."/>
            <person name="Ikeno M."/>
            <person name="Ito K."/>
            <person name="Ito S."/>
            <person name="Ito T."/>
            <person name="Ito Y."/>
            <person name="Ito Y."/>
            <person name="Iwabuchi A."/>
            <person name="Kamiya K."/>
            <person name="Karasawa W."/>
            <person name="Kurita K."/>
            <person name="Katagiri S."/>
            <person name="Kikuta A."/>
            <person name="Kobayashi H."/>
            <person name="Kobayashi N."/>
            <person name="Machita K."/>
            <person name="Maehara T."/>
            <person name="Masukawa M."/>
            <person name="Mizubayashi T."/>
            <person name="Mukai Y."/>
            <person name="Nagasaki H."/>
            <person name="Nagata Y."/>
            <person name="Naito S."/>
            <person name="Nakashima M."/>
            <person name="Nakama Y."/>
            <person name="Nakamichi Y."/>
            <person name="Nakamura M."/>
            <person name="Meguro A."/>
            <person name="Negishi M."/>
            <person name="Ohta I."/>
            <person name="Ohta T."/>
            <person name="Okamoto M."/>
            <person name="Ono N."/>
            <person name="Saji S."/>
            <person name="Sakaguchi M."/>
            <person name="Sakai K."/>
            <person name="Shibata M."/>
            <person name="Shimokawa T."/>
            <person name="Song J."/>
            <person name="Takazaki Y."/>
            <person name="Terasawa K."/>
            <person name="Tsugane M."/>
            <person name="Tsuji K."/>
            <person name="Ueda S."/>
            <person name="Waki K."/>
            <person name="Yamagata H."/>
            <person name="Yamamoto M."/>
            <person name="Yamamoto S."/>
            <person name="Yamane H."/>
            <person name="Yoshiki S."/>
            <person name="Yoshihara R."/>
            <person name="Yukawa K."/>
            <person name="Zhong H."/>
            <person name="Yano M."/>
            <person name="Yuan Q."/>
            <person name="Ouyang S."/>
            <person name="Liu J."/>
            <person name="Jones K.M."/>
            <person name="Gansberger K."/>
            <person name="Moffat K."/>
            <person name="Hill J."/>
            <person name="Bera J."/>
            <person name="Fadrosh D."/>
            <person name="Jin S."/>
            <person name="Johri S."/>
            <person name="Kim M."/>
            <person name="Overton L."/>
            <person name="Reardon M."/>
            <person name="Tsitrin T."/>
            <person name="Vuong H."/>
            <person name="Weaver B."/>
            <person name="Ciecko A."/>
            <person name="Tallon L."/>
            <person name="Jackson J."/>
            <person name="Pai G."/>
            <person name="Aken S.V."/>
            <person name="Utterback T."/>
            <person name="Reidmuller S."/>
            <person name="Feldblyum T."/>
            <person name="Hsiao J."/>
            <person name="Zismann V."/>
            <person name="Iobst S."/>
            <person name="de Vazeille A.R."/>
            <person name="Buell C.R."/>
            <person name="Ying K."/>
            <person name="Li Y."/>
            <person name="Lu T."/>
            <person name="Huang Y."/>
            <person name="Zhao Q."/>
            <person name="Feng Q."/>
            <person name="Zhang L."/>
            <person name="Zhu J."/>
            <person name="Weng Q."/>
            <person name="Mu J."/>
            <person name="Lu Y."/>
            <person name="Fan D."/>
            <person name="Liu Y."/>
            <person name="Guan J."/>
            <person name="Zhang Y."/>
            <person name="Yu S."/>
            <person name="Liu X."/>
            <person name="Zhang Y."/>
            <person name="Hong G."/>
            <person name="Han B."/>
            <person name="Choisne N."/>
            <person name="Demange N."/>
            <person name="Orjeda G."/>
            <person name="Samain S."/>
            <person name="Cattolico L."/>
            <person name="Pelletier E."/>
            <person name="Couloux A."/>
            <person name="Segurens B."/>
            <person name="Wincker P."/>
            <person name="D'Hont A."/>
            <person name="Scarpelli C."/>
            <person name="Weissenbach J."/>
            <person name="Salanoubat M."/>
            <person name="Quetier F."/>
            <person name="Yu Y."/>
            <person name="Kim H.R."/>
            <person name="Rambo T."/>
            <person name="Currie J."/>
            <person name="Collura K."/>
            <person name="Luo M."/>
            <person name="Yang T."/>
            <person name="Ammiraju J.S.S."/>
            <person name="Engler F."/>
            <person name="Soderlund C."/>
            <person name="Wing R.A."/>
            <person name="Palmer L.E."/>
            <person name="de la Bastide M."/>
            <person name="Spiegel L."/>
            <person name="Nascimento L."/>
            <person name="Zutavern T."/>
            <person name="O'Shaughnessy A."/>
            <person name="Dike S."/>
            <person name="Dedhia N."/>
            <person name="Preston R."/>
            <person name="Balija V."/>
            <person name="McCombie W.R."/>
            <person name="Chow T."/>
            <person name="Chen H."/>
            <person name="Chung M."/>
            <person name="Chen C."/>
            <person name="Shaw J."/>
            <person name="Wu H."/>
            <person name="Hsiao K."/>
            <person name="Chao Y."/>
            <person name="Chu M."/>
            <person name="Cheng C."/>
            <person name="Hour A."/>
            <person name="Lee P."/>
            <person name="Lin S."/>
            <person name="Lin Y."/>
            <person name="Liou J."/>
            <person name="Liu S."/>
            <person name="Hsing Y."/>
            <person name="Raghuvanshi S."/>
            <person name="Mohanty A."/>
            <person name="Bharti A.K."/>
            <person name="Gaur A."/>
            <person name="Gupta V."/>
            <person name="Kumar D."/>
            <person name="Ravi V."/>
            <person name="Vij S."/>
            <person name="Kapur A."/>
            <person name="Khurana P."/>
            <person name="Khurana P."/>
            <person name="Khurana J.P."/>
            <person name="Tyagi A.K."/>
            <person name="Gaikwad K."/>
            <person name="Singh A."/>
            <person name="Dalal V."/>
            <person name="Srivastava S."/>
            <person name="Dixit A."/>
            <person name="Pal A.K."/>
            <person name="Ghazi I.A."/>
            <person name="Yadav M."/>
            <person name="Pandit A."/>
            <person name="Bhargava A."/>
            <person name="Sureshbabu K."/>
            <person name="Batra K."/>
            <person name="Sharma T.R."/>
            <person name="Mohapatra T."/>
            <person name="Singh N.K."/>
            <person name="Messing J."/>
            <person name="Nelson A.B."/>
            <person name="Fuks G."/>
            <person name="Kavchok S."/>
            <person name="Keizer G."/>
            <person name="Linton E."/>
            <person name="Llaca V."/>
            <person name="Song R."/>
            <person name="Tanyolac B."/>
            <person name="Young S."/>
            <person name="Ho-Il K."/>
            <person name="Hahn J.H."/>
            <person name="Sangsakoo G."/>
            <person name="Vanavichit A."/>
            <person name="de Mattos Luiz.A.T."/>
            <person name="Zimmer P.D."/>
            <person name="Malone G."/>
            <person name="Dellagostin O."/>
            <person name="de Oliveira A.C."/>
            <person name="Bevan M."/>
            <person name="Bancroft I."/>
            <person name="Minx P."/>
            <person name="Cordum H."/>
            <person name="Wilson R."/>
            <person name="Cheng Z."/>
            <person name="Jin W."/>
            <person name="Jiang J."/>
            <person name="Leong S.A."/>
            <person name="Iwama H."/>
            <person name="Gojobori T."/>
            <person name="Itoh T."/>
            <person name="Niimura Y."/>
            <person name="Fujii Y."/>
            <person name="Habara T."/>
            <person name="Sakai H."/>
            <person name="Sato Y."/>
            <person name="Wilson G."/>
            <person name="Kumar K."/>
            <person name="McCouch S."/>
            <person name="Juretic N."/>
            <person name="Hoen D."/>
            <person name="Wright S."/>
            <person name="Bruskiewich R."/>
            <person name="Bureau T."/>
            <person name="Miyao A."/>
            <person name="Hirochika H."/>
            <person name="Nishikawa T."/>
            <person name="Kadowaki K."/>
            <person name="Sugiura M."/>
            <person name="Burr B."/>
            <person name="Sasaki T."/>
        </authorList>
    </citation>
    <scope>NUCLEOTIDE SEQUENCE [LARGE SCALE GENOMIC DNA]</scope>
    <source>
        <strain evidence="12">cv. Nipponbare</strain>
    </source>
</reference>
<dbReference type="Pfam" id="PF13639">
    <property type="entry name" value="zf-RING_2"/>
    <property type="match status" value="1"/>
</dbReference>
<keyword evidence="3" id="KW-0479">Metal-binding</keyword>
<evidence type="ECO:0000256" key="5">
    <source>
        <dbReference type="ARBA" id="ARBA00022833"/>
    </source>
</evidence>
<dbReference type="SMR" id="A0A0P0Y642"/>
<gene>
    <name evidence="11" type="ordered locus">Os12g0108350</name>
    <name evidence="11" type="ORF">OSNPB_120108350</name>
</gene>
<dbReference type="GO" id="GO:0016020">
    <property type="term" value="C:membrane"/>
    <property type="evidence" value="ECO:0000318"/>
    <property type="project" value="GO_Central"/>
</dbReference>
<dbReference type="FunFam" id="3.30.40.10:FF:001162">
    <property type="entry name" value="RING-H2 finger protein ATL2"/>
    <property type="match status" value="1"/>
</dbReference>
<proteinExistence type="inferred from homology"/>
<dbReference type="GO" id="GO:0061630">
    <property type="term" value="F:ubiquitin protein ligase activity"/>
    <property type="evidence" value="ECO:0000318"/>
    <property type="project" value="GO_Central"/>
</dbReference>
<feature type="compositionally biased region" description="Pro residues" evidence="8">
    <location>
        <begin position="177"/>
        <end position="187"/>
    </location>
</feature>
<dbReference type="SMART" id="SM00184">
    <property type="entry name" value="RING"/>
    <property type="match status" value="1"/>
</dbReference>
<dbReference type="GO" id="GO:0006511">
    <property type="term" value="P:ubiquitin-dependent protein catabolic process"/>
    <property type="evidence" value="ECO:0000318"/>
    <property type="project" value="GO_Central"/>
</dbReference>
<name>A0A0P0Y642_ORYSJ</name>
<feature type="transmembrane region" description="Helical" evidence="9">
    <location>
        <begin position="21"/>
        <end position="40"/>
    </location>
</feature>
<evidence type="ECO:0000313" key="11">
    <source>
        <dbReference type="EMBL" id="BAT15525.1"/>
    </source>
</evidence>
<dbReference type="PaxDb" id="39947-A0A0P0Y642"/>
<dbReference type="AlphaFoldDB" id="A0A0P0Y642"/>
<dbReference type="SUPFAM" id="SSF57850">
    <property type="entry name" value="RING/U-box"/>
    <property type="match status" value="1"/>
</dbReference>
<dbReference type="GO" id="GO:0008270">
    <property type="term" value="F:zinc ion binding"/>
    <property type="evidence" value="ECO:0007669"/>
    <property type="project" value="UniProtKB-KW"/>
</dbReference>
<dbReference type="PANTHER" id="PTHR14155:SF627">
    <property type="entry name" value="OS06G0192800 PROTEIN"/>
    <property type="match status" value="1"/>
</dbReference>
<keyword evidence="9" id="KW-1133">Transmembrane helix</keyword>
<dbReference type="CDD" id="cd16461">
    <property type="entry name" value="RING-H2_EL5-like"/>
    <property type="match status" value="1"/>
</dbReference>
<dbReference type="InterPro" id="IPR001841">
    <property type="entry name" value="Znf_RING"/>
</dbReference>
<dbReference type="EMBL" id="AP014968">
    <property type="protein sequence ID" value="BAT15525.1"/>
    <property type="molecule type" value="Genomic_DNA"/>
</dbReference>
<evidence type="ECO:0000256" key="1">
    <source>
        <dbReference type="ARBA" id="ARBA00000900"/>
    </source>
</evidence>
<feature type="compositionally biased region" description="Low complexity" evidence="8">
    <location>
        <begin position="188"/>
        <end position="198"/>
    </location>
</feature>
<feature type="transmembrane region" description="Helical" evidence="9">
    <location>
        <begin position="469"/>
        <end position="489"/>
    </location>
</feature>
<reference evidence="11 12" key="2">
    <citation type="journal article" date="2013" name="Plant Cell Physiol.">
        <title>Rice Annotation Project Database (RAP-DB): an integrative and interactive database for rice genomics.</title>
        <authorList>
            <person name="Sakai H."/>
            <person name="Lee S.S."/>
            <person name="Tanaka T."/>
            <person name="Numa H."/>
            <person name="Kim J."/>
            <person name="Kawahara Y."/>
            <person name="Wakimoto H."/>
            <person name="Yang C.C."/>
            <person name="Iwamoto M."/>
            <person name="Abe T."/>
            <person name="Yamada Y."/>
            <person name="Muto A."/>
            <person name="Inokuchi H."/>
            <person name="Ikemura T."/>
            <person name="Matsumoto T."/>
            <person name="Sasaki T."/>
            <person name="Itoh T."/>
        </authorList>
    </citation>
    <scope>NUCLEOTIDE SEQUENCE [LARGE SCALE GENOMIC DNA]</scope>
    <source>
        <strain evidence="12">cv. Nipponbare</strain>
    </source>
</reference>
<dbReference type="PANTHER" id="PTHR14155">
    <property type="entry name" value="RING FINGER DOMAIN-CONTAINING"/>
    <property type="match status" value="1"/>
</dbReference>
<dbReference type="eggNOG" id="KOG0800">
    <property type="taxonomic scope" value="Eukaryota"/>
</dbReference>
<sequence>MGGFTDVTCQKKKLKKVHRRTCQLHIFFLLFSSPLLFSLFSPLLQASGGRRAGETMGTRGCEQRAERTAGERGGRAAKRHWAGVPGAAESRAESSDEVSDMAASVECAVCLSVVDEGEKVRQLPACGHVFHQECINMWLSSHASCPVCHGKAAPADELADAIAVCISVKRDVVVPASSPPPSSPAGSPPAARIRACPSGSPPPPLSPSPSLPNRRRRRRCGSGGGESAAAATSPPARSAGGGSGGHSPVVGESATATVGGGGGLHRRRRSREEGRRRRRSRGASPPARSAAGGGGGCCRRRSREEGRRRRRRRSRGASPPARSAAGGGGGCRRRRLGWWGCRRRRHRWWGRGAVVAAAARGRGGEGGEVRWEGGKWARVPRLRGSGFCFPTIDARPSDQNPRDRMAGVVRAEIGPRGIESEASFPAQAQVAAWGRKSAPAHTQEAVGRPAWVGNKSIFGPSSRKKENKYIFSAHFFRSITIIVILNMFISKQTYKKVFSFFFQLNNC</sequence>
<dbReference type="OMA" id="HISPAKF"/>
<accession>A0A0P0Y642</accession>
<dbReference type="STRING" id="39947.A0A0P0Y642"/>
<dbReference type="Gramene" id="Os12t0108350-00">
    <property type="protein sequence ID" value="Os12t0108350-00"/>
    <property type="gene ID" value="Os12g0108350"/>
</dbReference>
<dbReference type="EC" id="2.3.2.27" evidence="2"/>
<dbReference type="InterPro" id="IPR013083">
    <property type="entry name" value="Znf_RING/FYVE/PHD"/>
</dbReference>
<feature type="compositionally biased region" description="Basic and acidic residues" evidence="8">
    <location>
        <begin position="61"/>
        <end position="74"/>
    </location>
</feature>
<reference evidence="11 12" key="3">
    <citation type="journal article" date="2013" name="Rice">
        <title>Improvement of the Oryza sativa Nipponbare reference genome using next generation sequence and optical map data.</title>
        <authorList>
            <person name="Kawahara Y."/>
            <person name="de la Bastide M."/>
            <person name="Hamilton J.P."/>
            <person name="Kanamori H."/>
            <person name="McCombie W.R."/>
            <person name="Ouyang S."/>
            <person name="Schwartz D.C."/>
            <person name="Tanaka T."/>
            <person name="Wu J."/>
            <person name="Zhou S."/>
            <person name="Childs K.L."/>
            <person name="Davidson R.M."/>
            <person name="Lin H."/>
            <person name="Quesada-Ocampo L."/>
            <person name="Vaillancourt B."/>
            <person name="Sakai H."/>
            <person name="Lee S.S."/>
            <person name="Kim J."/>
            <person name="Numa H."/>
            <person name="Itoh T."/>
            <person name="Buell C.R."/>
            <person name="Matsumoto T."/>
        </authorList>
    </citation>
    <scope>NUCLEOTIDE SEQUENCE [LARGE SCALE GENOMIC DNA]</scope>
    <source>
        <strain evidence="12">cv. Nipponbare</strain>
    </source>
</reference>
<comment type="similarity">
    <text evidence="6">Belongs to the RING-type zinc finger family. ATL subfamily.</text>
</comment>
<keyword evidence="5" id="KW-0862">Zinc</keyword>
<feature type="compositionally biased region" description="Pro residues" evidence="8">
    <location>
        <begin position="199"/>
        <end position="210"/>
    </location>
</feature>
<evidence type="ECO:0000256" key="9">
    <source>
        <dbReference type="SAM" id="Phobius"/>
    </source>
</evidence>